<dbReference type="InterPro" id="IPR013783">
    <property type="entry name" value="Ig-like_fold"/>
</dbReference>
<protein>
    <submittedName>
        <fullName evidence="1">Ig family protein</fullName>
    </submittedName>
</protein>
<sequence length="705" mass="80903">MYQDENIITIAKGRITENYLILKIDKSLQQILWWGNSIISGQSALQLTVVQTESGIFELNKRFPYDKTLFGIYPHIMKIDSEYNYLIACLQSKDLKNLIGFLILENEMVKEILFTYIRETNAFPPLHTMKVIKLTLTKFFLPDITLDVNWSGTEFGCLGFSDLQTFQQSQLSKVEMTNLLNTFVDDDEVPNNTCDVNQLYNIANIPVLSIDFRPYQLDLIDKQNCTLTEGMPTISFNQGNSVAKNNTLCFIDFHCSLDIGQYHMPECSDISEIKVIIKDLALDEVQFNKEYTLNTSIHYIFPYDLQEYNDALTQKRIQLGDHFLKLTASLKFANGFVYSSQENVFKVKVAYCYEYLKFSKSPNFESMYYMIASETQKQKFLPYQYWPEGCGNLNYRVFLSGGERLPNCINFNGLNRLITVDCTDSKLGGNQYNLSIQAFITDKNGSERASSAISQIKIVLISDAFKINTTAPMFNQPPADQTIIEGQLFSFKLPDIIDNDGSGYQITSSFDSSGAFAKQSQGMIEFSPDVGFAGTYEITIKLKDSSNSNAYNKYSFKVTVIPSIQLNISEVNRIQSIKDQIKGYLKARIKMVTNQGLVYITFSKKMLIYSNFEQQLNNSLEVFLIKIINSQLRVSNNEREIKVDYQVKFFQDLTLILQEFDFLKVIFLRNYEYVSLNKLLIIPEKYEITSILPPQVSSGKLIKYR</sequence>
<accession>A0A078ABI0</accession>
<dbReference type="Gene3D" id="2.60.40.10">
    <property type="entry name" value="Immunoglobulins"/>
    <property type="match status" value="1"/>
</dbReference>
<reference evidence="1 2" key="1">
    <citation type="submission" date="2014-06" db="EMBL/GenBank/DDBJ databases">
        <authorList>
            <person name="Swart Estienne"/>
        </authorList>
    </citation>
    <scope>NUCLEOTIDE SEQUENCE [LARGE SCALE GENOMIC DNA]</scope>
    <source>
        <strain evidence="1 2">130c</strain>
    </source>
</reference>
<dbReference type="InParanoid" id="A0A078ABI0"/>
<evidence type="ECO:0000313" key="1">
    <source>
        <dbReference type="EMBL" id="CDW79544.1"/>
    </source>
</evidence>
<dbReference type="Proteomes" id="UP000039865">
    <property type="component" value="Unassembled WGS sequence"/>
</dbReference>
<dbReference type="Pfam" id="PF05345">
    <property type="entry name" value="He_PIG"/>
    <property type="match status" value="1"/>
</dbReference>
<proteinExistence type="predicted"/>
<keyword evidence="2" id="KW-1185">Reference proteome</keyword>
<dbReference type="EMBL" id="CCKQ01008098">
    <property type="protein sequence ID" value="CDW79544.1"/>
    <property type="molecule type" value="Genomic_DNA"/>
</dbReference>
<dbReference type="AlphaFoldDB" id="A0A078ABI0"/>
<organism evidence="1 2">
    <name type="scientific">Stylonychia lemnae</name>
    <name type="common">Ciliate</name>
    <dbReference type="NCBI Taxonomy" id="5949"/>
    <lineage>
        <taxon>Eukaryota</taxon>
        <taxon>Sar</taxon>
        <taxon>Alveolata</taxon>
        <taxon>Ciliophora</taxon>
        <taxon>Intramacronucleata</taxon>
        <taxon>Spirotrichea</taxon>
        <taxon>Stichotrichia</taxon>
        <taxon>Sporadotrichida</taxon>
        <taxon>Oxytrichidae</taxon>
        <taxon>Stylonychinae</taxon>
        <taxon>Stylonychia</taxon>
    </lineage>
</organism>
<evidence type="ECO:0000313" key="2">
    <source>
        <dbReference type="Proteomes" id="UP000039865"/>
    </source>
</evidence>
<name>A0A078ABI0_STYLE</name>
<gene>
    <name evidence="1" type="primary">Contig256.g292</name>
    <name evidence="1" type="ORF">STYLEM_8534</name>
</gene>